<evidence type="ECO:0000256" key="1">
    <source>
        <dbReference type="SAM" id="MobiDB-lite"/>
    </source>
</evidence>
<dbReference type="Proteomes" id="UP000070133">
    <property type="component" value="Unassembled WGS sequence"/>
</dbReference>
<evidence type="ECO:0000313" key="2">
    <source>
        <dbReference type="EMBL" id="KXT06306.1"/>
    </source>
</evidence>
<proteinExistence type="predicted"/>
<evidence type="ECO:0000313" key="3">
    <source>
        <dbReference type="Proteomes" id="UP000070133"/>
    </source>
</evidence>
<comment type="caution">
    <text evidence="2">The sequence shown here is derived from an EMBL/GenBank/DDBJ whole genome shotgun (WGS) entry which is preliminary data.</text>
</comment>
<gene>
    <name evidence="2" type="ORF">AC578_9191</name>
</gene>
<dbReference type="AlphaFoldDB" id="A0A139HV34"/>
<protein>
    <submittedName>
        <fullName evidence="2">Uncharacterized protein</fullName>
    </submittedName>
</protein>
<sequence length="167" mass="18875">MAPNTQPAMANHPLITVPSRISTYDARTLFYERSEAGMAAWIRTSLDIRFGGANIPSAELHDELCRRHDGFIKYALAMMNHATFQGGLLQCQQQSFLKGLSPENRAKISQLPPDQIEVAISRMIRQAEERQNQASGEQDRMQQDEEPAQDEHAKKKRRLDVEGPSQD</sequence>
<keyword evidence="3" id="KW-1185">Reference proteome</keyword>
<reference evidence="2 3" key="1">
    <citation type="submission" date="2015-07" db="EMBL/GenBank/DDBJ databases">
        <title>Comparative genomics of the Sigatoka disease complex on banana suggests a link between parallel evolutionary changes in Pseudocercospora fijiensis and Pseudocercospora eumusae and increased virulence on the banana host.</title>
        <authorList>
            <person name="Chang T.-C."/>
            <person name="Salvucci A."/>
            <person name="Crous P.W."/>
            <person name="Stergiopoulos I."/>
        </authorList>
    </citation>
    <scope>NUCLEOTIDE SEQUENCE [LARGE SCALE GENOMIC DNA]</scope>
    <source>
        <strain evidence="2 3">CBS 114824</strain>
    </source>
</reference>
<accession>A0A139HV34</accession>
<name>A0A139HV34_9PEZI</name>
<dbReference type="EMBL" id="LFZN01000007">
    <property type="protein sequence ID" value="KXT06306.1"/>
    <property type="molecule type" value="Genomic_DNA"/>
</dbReference>
<dbReference type="OrthoDB" id="10441124at2759"/>
<organism evidence="2 3">
    <name type="scientific">Pseudocercospora eumusae</name>
    <dbReference type="NCBI Taxonomy" id="321146"/>
    <lineage>
        <taxon>Eukaryota</taxon>
        <taxon>Fungi</taxon>
        <taxon>Dikarya</taxon>
        <taxon>Ascomycota</taxon>
        <taxon>Pezizomycotina</taxon>
        <taxon>Dothideomycetes</taxon>
        <taxon>Dothideomycetidae</taxon>
        <taxon>Mycosphaerellales</taxon>
        <taxon>Mycosphaerellaceae</taxon>
        <taxon>Pseudocercospora</taxon>
    </lineage>
</organism>
<feature type="region of interest" description="Disordered" evidence="1">
    <location>
        <begin position="123"/>
        <end position="167"/>
    </location>
</feature>
<feature type="compositionally biased region" description="Basic and acidic residues" evidence="1">
    <location>
        <begin position="125"/>
        <end position="153"/>
    </location>
</feature>